<protein>
    <recommendedName>
        <fullName evidence="1">Integron Cassette Protein Hfx-Cass5 domain-containing protein</fullName>
    </recommendedName>
</protein>
<feature type="domain" description="Integron Cassette Protein Hfx-Cass5" evidence="1">
    <location>
        <begin position="212"/>
        <end position="279"/>
    </location>
</feature>
<dbReference type="EMBL" id="VSSQ01000429">
    <property type="protein sequence ID" value="MPL94479.1"/>
    <property type="molecule type" value="Genomic_DNA"/>
</dbReference>
<evidence type="ECO:0000259" key="1">
    <source>
        <dbReference type="Pfam" id="PF18287"/>
    </source>
</evidence>
<gene>
    <name evidence="2" type="ORF">SDC9_40633</name>
</gene>
<dbReference type="Gene3D" id="1.20.5.1210">
    <property type="entry name" value="Integron cassette protein helical domain"/>
    <property type="match status" value="1"/>
</dbReference>
<dbReference type="Pfam" id="PF18287">
    <property type="entry name" value="Hfx_Cass5"/>
    <property type="match status" value="1"/>
</dbReference>
<name>A0A644VSV7_9ZZZZ</name>
<accession>A0A644VSV7</accession>
<sequence>MKNWFKKDKFVEYKDRLKEAFPKSLESDLNVVLEIIPFADNRVKLCDGNTHTVANLIHENFYTTLLDSNELKIPYRLYFNEPTPENEKTLSEKQQAILNCIYLRHHNGYLRQKRLEKLKGIDFYWITPFTFQLLGEYVFEILEVLDNQLDDSQLENYKKYALENPKYWQQTESRMISYWNEYYRFKSPKIKTYIGRLIFDQIKIKTQGFRVDEIIEIGIDSKERLFLKPKREKFTLIYRTATEVHWDEKGKYLYSPKPREWDYLDWYKQITSVIETDCNCRLLLTYRTTWTNISDELKKQIKIKKATA</sequence>
<comment type="caution">
    <text evidence="2">The sequence shown here is derived from an EMBL/GenBank/DDBJ whole genome shotgun (WGS) entry which is preliminary data.</text>
</comment>
<proteinExistence type="predicted"/>
<organism evidence="2">
    <name type="scientific">bioreactor metagenome</name>
    <dbReference type="NCBI Taxonomy" id="1076179"/>
    <lineage>
        <taxon>unclassified sequences</taxon>
        <taxon>metagenomes</taxon>
        <taxon>ecological metagenomes</taxon>
    </lineage>
</organism>
<evidence type="ECO:0000313" key="2">
    <source>
        <dbReference type="EMBL" id="MPL94479.1"/>
    </source>
</evidence>
<dbReference type="AlphaFoldDB" id="A0A644VSV7"/>
<dbReference type="Gene3D" id="2.20.20.40">
    <property type="entry name" value="Integron cassette protein"/>
    <property type="match status" value="1"/>
</dbReference>
<dbReference type="InterPro" id="IPR041376">
    <property type="entry name" value="Hfx_Cass5"/>
</dbReference>
<reference evidence="2" key="1">
    <citation type="submission" date="2019-08" db="EMBL/GenBank/DDBJ databases">
        <authorList>
            <person name="Kucharzyk K."/>
            <person name="Murdoch R.W."/>
            <person name="Higgins S."/>
            <person name="Loffler F."/>
        </authorList>
    </citation>
    <scope>NUCLEOTIDE SEQUENCE</scope>
</reference>